<dbReference type="InterPro" id="IPR035979">
    <property type="entry name" value="RBD_domain_sf"/>
</dbReference>
<organism evidence="2">
    <name type="scientific">viral metagenome</name>
    <dbReference type="NCBI Taxonomy" id="1070528"/>
    <lineage>
        <taxon>unclassified sequences</taxon>
        <taxon>metagenomes</taxon>
        <taxon>organismal metagenomes</taxon>
    </lineage>
</organism>
<dbReference type="GO" id="GO:0003723">
    <property type="term" value="F:RNA binding"/>
    <property type="evidence" value="ECO:0007669"/>
    <property type="project" value="InterPro"/>
</dbReference>
<dbReference type="PROSITE" id="PS50102">
    <property type="entry name" value="RRM"/>
    <property type="match status" value="1"/>
</dbReference>
<accession>A0A6C0EKR5</accession>
<dbReference type="Gene3D" id="3.30.70.330">
    <property type="match status" value="1"/>
</dbReference>
<dbReference type="InterPro" id="IPR000504">
    <property type="entry name" value="RRM_dom"/>
</dbReference>
<dbReference type="AlphaFoldDB" id="A0A6C0EKR5"/>
<sequence length="242" mass="27473">MSTYNFDLLTKLTETFGTDIDIVDFEPDDFIRRTKYPHVVSIKTDVYTYTNPDSIENPIIRTILTKKLRASRGVLDRYLHWTPYGAALNNKETTTICDPVFISSSNKLEDIIKPEKKAMSGGVYKPKLTVLEPKPSKNTGFYKPSLNNITSAQKNTNSSLIVKNFPTDSLKDVLEDRLHSIFSRYGAIKRINILTDKRTGCIKDIAFIDFYNAGDSTNVIETAERFILDNLILTVEKNTKSN</sequence>
<protein>
    <recommendedName>
        <fullName evidence="1">RRM domain-containing protein</fullName>
    </recommendedName>
</protein>
<dbReference type="Pfam" id="PF00076">
    <property type="entry name" value="RRM_1"/>
    <property type="match status" value="1"/>
</dbReference>
<evidence type="ECO:0000259" key="1">
    <source>
        <dbReference type="PROSITE" id="PS50102"/>
    </source>
</evidence>
<reference evidence="2" key="1">
    <citation type="journal article" date="2020" name="Nature">
        <title>Giant virus diversity and host interactions through global metagenomics.</title>
        <authorList>
            <person name="Schulz F."/>
            <person name="Roux S."/>
            <person name="Paez-Espino D."/>
            <person name="Jungbluth S."/>
            <person name="Walsh D.A."/>
            <person name="Denef V.J."/>
            <person name="McMahon K.D."/>
            <person name="Konstantinidis K.T."/>
            <person name="Eloe-Fadrosh E.A."/>
            <person name="Kyrpides N.C."/>
            <person name="Woyke T."/>
        </authorList>
    </citation>
    <scope>NUCLEOTIDE SEQUENCE</scope>
    <source>
        <strain evidence="2">GVMAG-M-3300001351-8</strain>
    </source>
</reference>
<dbReference type="SUPFAM" id="SSF54928">
    <property type="entry name" value="RNA-binding domain, RBD"/>
    <property type="match status" value="1"/>
</dbReference>
<evidence type="ECO:0000313" key="2">
    <source>
        <dbReference type="EMBL" id="QHT28920.1"/>
    </source>
</evidence>
<feature type="domain" description="RRM" evidence="1">
    <location>
        <begin position="158"/>
        <end position="240"/>
    </location>
</feature>
<name>A0A6C0EKR5_9ZZZZ</name>
<dbReference type="SMART" id="SM00360">
    <property type="entry name" value="RRM"/>
    <property type="match status" value="1"/>
</dbReference>
<dbReference type="InterPro" id="IPR012677">
    <property type="entry name" value="Nucleotide-bd_a/b_plait_sf"/>
</dbReference>
<proteinExistence type="predicted"/>
<dbReference type="EMBL" id="MN738866">
    <property type="protein sequence ID" value="QHT28920.1"/>
    <property type="molecule type" value="Genomic_DNA"/>
</dbReference>